<dbReference type="RefSeq" id="WP_214787104.1">
    <property type="nucleotide sequence ID" value="NZ_JBHSGY010000001.1"/>
</dbReference>
<evidence type="ECO:0008006" key="4">
    <source>
        <dbReference type="Google" id="ProtNLM"/>
    </source>
</evidence>
<dbReference type="EMBL" id="JBHTCE010000001">
    <property type="protein sequence ID" value="MFC7389265.1"/>
    <property type="molecule type" value="Genomic_DNA"/>
</dbReference>
<dbReference type="PANTHER" id="PTHR37813">
    <property type="entry name" value="FELS-2 PROPHAGE PROTEIN"/>
    <property type="match status" value="1"/>
</dbReference>
<organism evidence="2 3">
    <name type="scientific">Exiguobacterium aestuarii</name>
    <dbReference type="NCBI Taxonomy" id="273527"/>
    <lineage>
        <taxon>Bacteria</taxon>
        <taxon>Bacillati</taxon>
        <taxon>Bacillota</taxon>
        <taxon>Bacilli</taxon>
        <taxon>Bacillales</taxon>
        <taxon>Bacillales Family XII. Incertae Sedis</taxon>
        <taxon>Exiguobacterium</taxon>
    </lineage>
</organism>
<feature type="transmembrane region" description="Helical" evidence="1">
    <location>
        <begin position="419"/>
        <end position="439"/>
    </location>
</feature>
<evidence type="ECO:0000256" key="1">
    <source>
        <dbReference type="SAM" id="Phobius"/>
    </source>
</evidence>
<proteinExistence type="predicted"/>
<keyword evidence="3" id="KW-1185">Reference proteome</keyword>
<gene>
    <name evidence="2" type="ORF">ACFQO8_03850</name>
</gene>
<protein>
    <recommendedName>
        <fullName evidence="4">Phage tail tape measure protein</fullName>
    </recommendedName>
</protein>
<keyword evidence="1" id="KW-0472">Membrane</keyword>
<comment type="caution">
    <text evidence="2">The sequence shown here is derived from an EMBL/GenBank/DDBJ whole genome shotgun (WGS) entry which is preliminary data.</text>
</comment>
<evidence type="ECO:0000313" key="2">
    <source>
        <dbReference type="EMBL" id="MFC7389265.1"/>
    </source>
</evidence>
<dbReference type="PANTHER" id="PTHR37813:SF1">
    <property type="entry name" value="FELS-2 PROPHAGE PROTEIN"/>
    <property type="match status" value="1"/>
</dbReference>
<name>A0ABW2PNN4_9BACL</name>
<accession>A0ABW2PNN4</accession>
<keyword evidence="1" id="KW-0812">Transmembrane</keyword>
<dbReference type="Proteomes" id="UP001596439">
    <property type="component" value="Unassembled WGS sequence"/>
</dbReference>
<evidence type="ECO:0000313" key="3">
    <source>
        <dbReference type="Proteomes" id="UP001596439"/>
    </source>
</evidence>
<reference evidence="3" key="1">
    <citation type="journal article" date="2019" name="Int. J. Syst. Evol. Microbiol.">
        <title>The Global Catalogue of Microorganisms (GCM) 10K type strain sequencing project: providing services to taxonomists for standard genome sequencing and annotation.</title>
        <authorList>
            <consortium name="The Broad Institute Genomics Platform"/>
            <consortium name="The Broad Institute Genome Sequencing Center for Infectious Disease"/>
            <person name="Wu L."/>
            <person name="Ma J."/>
        </authorList>
    </citation>
    <scope>NUCLEOTIDE SEQUENCE [LARGE SCALE GENOMIC DNA]</scope>
    <source>
        <strain evidence="3">CCUG 55590</strain>
    </source>
</reference>
<feature type="transmembrane region" description="Helical" evidence="1">
    <location>
        <begin position="459"/>
        <end position="482"/>
    </location>
</feature>
<sequence length="759" mass="81444">MELFRLFGSVMIDNQDAINKLKESDKRARESSRMFSKMGETAKKVGKVVAVGVAAGATALVGMAQKSAATADAIHKGSQRMGVSMKGYQELEYWASQNGLAQDQLEKGVGRLQQRMGLAAGGNEKYAGALEALGINMEDVKNGTLSTEDAFAQSIKSLSEMENEQEKAALASELFGTKLGRDLLPTLQEGSLSLEDAKKKAHEMGMVLSDDSVNAGVKFTDTMDTLKRTLGGFVTRIGAAVIPKLQQFLDWIIANMPLIKEQTKAAVDGAKSAIDKMKTAIQYLQERANVLIPVLAGLVGALTAFKNITGIASAISKMKLLMTAWKTTTFATTLAQSGLNAALLANPIGLVIAAIAALIAIGVALYMNMDGFREKTNQVFGFIKSFVLSAVGTVVSFVRQQLAVLSAFWKQNGAQIMGIVRATWSIIQTIVRVALRILVSVFKGQFLIIVNAVKIAWNILTTVIKIGTALILGVVKTFLAIFRGDWRGAWNNILSTYKNIWQIIKSFLSNTLKIIGSTIRGMLSSYKNIVSTSLNGIRSIFTKIWSSIRSSVMNVLRGLLSGALSIFNSLRSGVSSAISGILSVATRIFSSLRSAIVNPIQSAKSTVLGVIGAIKGAFSNMRISIPKPKLPNISVSMGSKKVGGISIPYPKFSVAWHAKGGIFDRPTLFNTPGGLHGVGEAGPEAILPLNKSTLGGIGDGIARNMNMQNMINKLDTIAELLRNQDYQIVMQNGALVGALRKEIDRQLGYEADLKGRGRS</sequence>
<feature type="transmembrane region" description="Helical" evidence="1">
    <location>
        <begin position="379"/>
        <end position="398"/>
    </location>
</feature>
<keyword evidence="1" id="KW-1133">Transmembrane helix</keyword>
<feature type="transmembrane region" description="Helical" evidence="1">
    <location>
        <begin position="343"/>
        <end position="367"/>
    </location>
</feature>